<dbReference type="PANTHER" id="PTHR34075">
    <property type="entry name" value="BLR3430 PROTEIN"/>
    <property type="match status" value="1"/>
</dbReference>
<dbReference type="PANTHER" id="PTHR34075:SF5">
    <property type="entry name" value="BLR3430 PROTEIN"/>
    <property type="match status" value="1"/>
</dbReference>
<dbReference type="InterPro" id="IPR012340">
    <property type="entry name" value="NA-bd_OB-fold"/>
</dbReference>
<dbReference type="EMBL" id="CP157676">
    <property type="protein sequence ID" value="XBP72675.1"/>
    <property type="molecule type" value="Genomic_DNA"/>
</dbReference>
<dbReference type="SUPFAM" id="SSF50249">
    <property type="entry name" value="Nucleic acid-binding proteins"/>
    <property type="match status" value="1"/>
</dbReference>
<dbReference type="AlphaFoldDB" id="A0AAU7LYG6"/>
<evidence type="ECO:0000313" key="3">
    <source>
        <dbReference type="EMBL" id="XBP72675.1"/>
    </source>
</evidence>
<dbReference type="Pfam" id="PF01796">
    <property type="entry name" value="OB_ChsH2_C"/>
    <property type="match status" value="1"/>
</dbReference>
<sequence length="140" mass="15549">MSQSLPLPVANADSLPYWNAARERRLVIRKCKECGELHFMPRHLCPACWSDQLEWVDVKGTGTVHSFSVIRRASDPAFAHLVPYVTALIDLDEGPRMMTNVLGDDALSVRIGDRVTLTFEDRGDGALLPQFVRASAEGRA</sequence>
<organism evidence="3">
    <name type="scientific">Polaromonas hydrogenivorans</name>
    <dbReference type="NCBI Taxonomy" id="335476"/>
    <lineage>
        <taxon>Bacteria</taxon>
        <taxon>Pseudomonadati</taxon>
        <taxon>Pseudomonadota</taxon>
        <taxon>Betaproteobacteria</taxon>
        <taxon>Burkholderiales</taxon>
        <taxon>Comamonadaceae</taxon>
        <taxon>Polaromonas</taxon>
    </lineage>
</organism>
<evidence type="ECO:0000259" key="2">
    <source>
        <dbReference type="Pfam" id="PF12172"/>
    </source>
</evidence>
<protein>
    <submittedName>
        <fullName evidence="3">Zn-ribbon domain-containing OB-fold protein</fullName>
    </submittedName>
</protein>
<feature type="domain" description="ChsH2 rubredoxin-like zinc ribbon" evidence="2">
    <location>
        <begin position="18"/>
        <end position="54"/>
    </location>
</feature>
<gene>
    <name evidence="3" type="ORF">ABLV49_21660</name>
</gene>
<dbReference type="InterPro" id="IPR022002">
    <property type="entry name" value="ChsH2_Znr"/>
</dbReference>
<dbReference type="InterPro" id="IPR052513">
    <property type="entry name" value="Thioester_dehydratase-like"/>
</dbReference>
<dbReference type="InterPro" id="IPR002878">
    <property type="entry name" value="ChsH2_C"/>
</dbReference>
<keyword evidence="3" id="KW-0614">Plasmid</keyword>
<proteinExistence type="predicted"/>
<name>A0AAU7LYG6_9BURK</name>
<evidence type="ECO:0000259" key="1">
    <source>
        <dbReference type="Pfam" id="PF01796"/>
    </source>
</evidence>
<feature type="domain" description="ChsH2 C-terminal OB-fold" evidence="1">
    <location>
        <begin position="55"/>
        <end position="120"/>
    </location>
</feature>
<reference evidence="3" key="1">
    <citation type="submission" date="2024-05" db="EMBL/GenBank/DDBJ databases">
        <authorList>
            <person name="Bunk B."/>
            <person name="Swiderski J."/>
            <person name="Sproer C."/>
            <person name="Thiel V."/>
        </authorList>
    </citation>
    <scope>NUCLEOTIDE SEQUENCE</scope>
    <source>
        <strain evidence="3">DSM 17735</strain>
        <plasmid evidence="3">p1</plasmid>
    </source>
</reference>
<geneLocation type="plasmid" evidence="3">
    <name>p1</name>
</geneLocation>
<dbReference type="Gene3D" id="6.10.30.10">
    <property type="match status" value="1"/>
</dbReference>
<dbReference type="RefSeq" id="WP_349282402.1">
    <property type="nucleotide sequence ID" value="NZ_CBCSCU010000043.1"/>
</dbReference>
<dbReference type="Pfam" id="PF12172">
    <property type="entry name" value="zf-ChsH2"/>
    <property type="match status" value="1"/>
</dbReference>
<accession>A0AAU7LYG6</accession>